<dbReference type="PANTHER" id="PTHR16305">
    <property type="entry name" value="TESTICULAR SOLUBLE ADENYLYL CYCLASE"/>
    <property type="match status" value="1"/>
</dbReference>
<dbReference type="KEGG" id="nps:KRR39_21730"/>
<dbReference type="GO" id="GO:0006355">
    <property type="term" value="P:regulation of DNA-templated transcription"/>
    <property type="evidence" value="ECO:0007669"/>
    <property type="project" value="InterPro"/>
</dbReference>
<gene>
    <name evidence="5" type="ORF">KRR39_21730</name>
</gene>
<dbReference type="PROSITE" id="PS00622">
    <property type="entry name" value="HTH_LUXR_1"/>
    <property type="match status" value="1"/>
</dbReference>
<keyword evidence="1" id="KW-0547">Nucleotide-binding</keyword>
<evidence type="ECO:0000256" key="3">
    <source>
        <dbReference type="SAM" id="MobiDB-lite"/>
    </source>
</evidence>
<keyword evidence="6" id="KW-1185">Reference proteome</keyword>
<dbReference type="GO" id="GO:0005524">
    <property type="term" value="F:ATP binding"/>
    <property type="evidence" value="ECO:0007669"/>
    <property type="project" value="UniProtKB-KW"/>
</dbReference>
<dbReference type="AlphaFoldDB" id="A0A975SZ87"/>
<evidence type="ECO:0000313" key="5">
    <source>
        <dbReference type="EMBL" id="QWZ07953.1"/>
    </source>
</evidence>
<dbReference type="InterPro" id="IPR000792">
    <property type="entry name" value="Tscrpt_reg_LuxR_C"/>
</dbReference>
<dbReference type="GO" id="GO:0005737">
    <property type="term" value="C:cytoplasm"/>
    <property type="evidence" value="ECO:0007669"/>
    <property type="project" value="TreeGrafter"/>
</dbReference>
<evidence type="ECO:0000256" key="1">
    <source>
        <dbReference type="ARBA" id="ARBA00022741"/>
    </source>
</evidence>
<dbReference type="RefSeq" id="WP_216939463.1">
    <property type="nucleotide sequence ID" value="NZ_CP077062.1"/>
</dbReference>
<dbReference type="PROSITE" id="PS50043">
    <property type="entry name" value="HTH_LUXR_2"/>
    <property type="match status" value="1"/>
</dbReference>
<evidence type="ECO:0000313" key="6">
    <source>
        <dbReference type="Proteomes" id="UP000683575"/>
    </source>
</evidence>
<accession>A0A975SZ87</accession>
<sequence>MSAQPVEARTTGRRTPRTASVLSAMMVDVAPLTDPRHPMLGRDRELALLADLLGLAGEPRSRCVLLAGDAGVGKTRLLRELAASTTGAGWRTLVGHCLDFGDSALPYLPFSELFGRLVLDSPEAAARLTEAHPALSHLQPGRRLISGAAAGSGDSGDNLDRSDLFEAIHGALDELSAEQPVLVVIEDVHWADRSTRDLLSFLFARPFRGRVSVLASYRSDDLHRRHPLRAAVAQWVRVPGVHRVQLDPLADVDVRRLVQALLPGPLSEGDLQGIVRRAEGNAFFAEELVSAAQGSQGPDGPDGPEGSRGDGLPEDLADLLLVRLDRLDDGAREVVRAAACSGRRVSHALIAAVVGHPDDELERSLRTAVEQNVLVQVGVDSYAFRHALLAEAVYDDLLPGERVRLHAAYAEALRTRRVDGTAAELARHARLAHDPVTAVRASVEAGDEAMGVGGPEEAAAHYEAALELAADPRLATDLDQVELAVKAAEALVASGHPERAVQLVRAQLAHPSATGPARRARLLMSLATATMTLDNAGDPLALTSEALTLVPDEPSATRARVLSLHARAQLWHGHDEDAAQQAMEALGLAQKLDLPSVVADVTTTLAGIDDRAGDAETAQRVLHEVIERAHRDGDVHAELRSRYLLASLRHERGDLAAARDAYHQGYLVARDSGRPWAPYGFEARLMEAFVAYETGDWDAALELTVVGGQSPPPLAEALLLGARVRVCVGRGDPASPRLLAQLRPLWTLDGLVGISGAAAEIDLYGAAADVPAVLASFDRAVEVVGVPWSEAFQARIRLTALVLGHLADVASTAPHADRAVLLERVPDLMAGVERVMQRVHRRKRPFGPEGVAWLERTHAEHLRLRWLADDAPPEEADLVAAWQRTVAAFEEMGQPHETARSQVRLAAVLRATGRTSEARALTDAARRVATALGAQPLLALLGRGGEPSRPRETRTDATLTARETEILGLVAQGRSNGEIARQLFISTKTVSVHVSNILAKLGAAGRTEAAAIARRDGLLPS</sequence>
<name>A0A975SZ87_9ACTN</name>
<dbReference type="PANTHER" id="PTHR16305:SF35">
    <property type="entry name" value="TRANSCRIPTIONAL ACTIVATOR DOMAIN"/>
    <property type="match status" value="1"/>
</dbReference>
<dbReference type="Pfam" id="PF13191">
    <property type="entry name" value="AAA_16"/>
    <property type="match status" value="1"/>
</dbReference>
<dbReference type="InterPro" id="IPR041664">
    <property type="entry name" value="AAA_16"/>
</dbReference>
<feature type="region of interest" description="Disordered" evidence="3">
    <location>
        <begin position="291"/>
        <end position="311"/>
    </location>
</feature>
<protein>
    <submittedName>
        <fullName evidence="5">AAA family ATPase</fullName>
    </submittedName>
</protein>
<feature type="domain" description="HTH luxR-type" evidence="4">
    <location>
        <begin position="952"/>
        <end position="1017"/>
    </location>
</feature>
<dbReference type="Pfam" id="PF00196">
    <property type="entry name" value="GerE"/>
    <property type="match status" value="1"/>
</dbReference>
<keyword evidence="2" id="KW-0067">ATP-binding</keyword>
<evidence type="ECO:0000259" key="4">
    <source>
        <dbReference type="PROSITE" id="PS50043"/>
    </source>
</evidence>
<proteinExistence type="predicted"/>
<dbReference type="Proteomes" id="UP000683575">
    <property type="component" value="Chromosome"/>
</dbReference>
<dbReference type="SMART" id="SM00421">
    <property type="entry name" value="HTH_LUXR"/>
    <property type="match status" value="1"/>
</dbReference>
<dbReference type="EMBL" id="CP077062">
    <property type="protein sequence ID" value="QWZ07953.1"/>
    <property type="molecule type" value="Genomic_DNA"/>
</dbReference>
<evidence type="ECO:0000256" key="2">
    <source>
        <dbReference type="ARBA" id="ARBA00022840"/>
    </source>
</evidence>
<organism evidence="5 6">
    <name type="scientific">Nocardioides panacis</name>
    <dbReference type="NCBI Taxonomy" id="2849501"/>
    <lineage>
        <taxon>Bacteria</taxon>
        <taxon>Bacillati</taxon>
        <taxon>Actinomycetota</taxon>
        <taxon>Actinomycetes</taxon>
        <taxon>Propionibacteriales</taxon>
        <taxon>Nocardioidaceae</taxon>
        <taxon>Nocardioides</taxon>
    </lineage>
</organism>
<reference evidence="5" key="1">
    <citation type="submission" date="2021-06" db="EMBL/GenBank/DDBJ databases">
        <title>Complete genome sequence of Nocardioides sp. G188.</title>
        <authorList>
            <person name="Im W.-T."/>
        </authorList>
    </citation>
    <scope>NUCLEOTIDE SEQUENCE</scope>
    <source>
        <strain evidence="5">G188</strain>
    </source>
</reference>
<dbReference type="CDD" id="cd06170">
    <property type="entry name" value="LuxR_C_like"/>
    <property type="match status" value="1"/>
</dbReference>
<dbReference type="GO" id="GO:0004016">
    <property type="term" value="F:adenylate cyclase activity"/>
    <property type="evidence" value="ECO:0007669"/>
    <property type="project" value="TreeGrafter"/>
</dbReference>